<reference evidence="6" key="2">
    <citation type="submission" date="2022-10" db="EMBL/GenBank/DDBJ databases">
        <authorList>
            <person name="Trinh H.N."/>
        </authorList>
    </citation>
    <scope>NUCLEOTIDE SEQUENCE</scope>
    <source>
        <strain evidence="6">RN2-1</strain>
    </source>
</reference>
<feature type="domain" description="NodB homology" evidence="5">
    <location>
        <begin position="71"/>
        <end position="174"/>
    </location>
</feature>
<organism evidence="6 7">
    <name type="scientific">Limobrevibacterium gyesilva</name>
    <dbReference type="NCBI Taxonomy" id="2991712"/>
    <lineage>
        <taxon>Bacteria</taxon>
        <taxon>Pseudomonadati</taxon>
        <taxon>Pseudomonadota</taxon>
        <taxon>Alphaproteobacteria</taxon>
        <taxon>Acetobacterales</taxon>
        <taxon>Acetobacteraceae</taxon>
        <taxon>Limobrevibacterium</taxon>
    </lineage>
</organism>
<evidence type="ECO:0000313" key="6">
    <source>
        <dbReference type="EMBL" id="MCW3477627.1"/>
    </source>
</evidence>
<dbReference type="PANTHER" id="PTHR43123:SF4">
    <property type="entry name" value="POLYSACCHARIDE DEACETYLASE"/>
    <property type="match status" value="1"/>
</dbReference>
<evidence type="ECO:0000259" key="5">
    <source>
        <dbReference type="Pfam" id="PF01522"/>
    </source>
</evidence>
<sequence length="303" mass="35363">MEPDIVAYSPILHRPKLTWPNGARVALWVCPNIEHYEWLPKFQRTRDPWPRSPHPDVLGYSIRDYGNRVGLWRLFEATDALGLRCTVSLSMAVLQHYPQILEAMEQRRWELMSHGIYNTRYHWDFTEAEERAAMLECREIHRRLTGREQRGWFSPAITNTLRTFDLAAETGYDYCCDLYHDDQPFPVRTRTGSLITVPYSVELNDVIAWRRGDEIDAFAQQIRDHFDTVYAEGAEQGRVMCIALHPFWVGQPHRIRGFRKVMEYILAHPGVWCATAAEIADHYRAQHLPAVEAHLRAREVAHG</sequence>
<comment type="caution">
    <text evidence="6">The sequence shown here is derived from an EMBL/GenBank/DDBJ whole genome shotgun (WGS) entry which is preliminary data.</text>
</comment>
<dbReference type="PANTHER" id="PTHR43123">
    <property type="entry name" value="POLYSACCHARIDE DEACETYLASE-RELATED"/>
    <property type="match status" value="1"/>
</dbReference>
<dbReference type="GO" id="GO:0016810">
    <property type="term" value="F:hydrolase activity, acting on carbon-nitrogen (but not peptide) bonds"/>
    <property type="evidence" value="ECO:0007669"/>
    <property type="project" value="InterPro"/>
</dbReference>
<evidence type="ECO:0000256" key="1">
    <source>
        <dbReference type="ARBA" id="ARBA00003236"/>
    </source>
</evidence>
<accession>A0AA41YYK5</accession>
<reference evidence="6" key="1">
    <citation type="submission" date="2022-09" db="EMBL/GenBank/DDBJ databases">
        <title>Rhodovastum sp. nov. RN2-1 isolated from soil in Seongnam, South Korea.</title>
        <authorList>
            <person name="Le N.T."/>
        </authorList>
    </citation>
    <scope>NUCLEOTIDE SEQUENCE</scope>
    <source>
        <strain evidence="6">RN2-1</strain>
    </source>
</reference>
<dbReference type="Proteomes" id="UP001165679">
    <property type="component" value="Unassembled WGS sequence"/>
</dbReference>
<evidence type="ECO:0000256" key="2">
    <source>
        <dbReference type="ARBA" id="ARBA00010973"/>
    </source>
</evidence>
<dbReference type="SUPFAM" id="SSF88713">
    <property type="entry name" value="Glycoside hydrolase/deacetylase"/>
    <property type="match status" value="1"/>
</dbReference>
<evidence type="ECO:0000256" key="3">
    <source>
        <dbReference type="ARBA" id="ARBA00020071"/>
    </source>
</evidence>
<dbReference type="InterPro" id="IPR002509">
    <property type="entry name" value="NODB_dom"/>
</dbReference>
<comment type="function">
    <text evidence="1">Is involved in generating a small heat-stable compound (Nod), an acylated oligomer of N-acetylglucosamine, that stimulates mitosis in various plant protoplasts.</text>
</comment>
<evidence type="ECO:0000313" key="7">
    <source>
        <dbReference type="Proteomes" id="UP001165679"/>
    </source>
</evidence>
<proteinExistence type="inferred from homology"/>
<keyword evidence="7" id="KW-1185">Reference proteome</keyword>
<dbReference type="EMBL" id="JAPDNT010000043">
    <property type="protein sequence ID" value="MCW3477627.1"/>
    <property type="molecule type" value="Genomic_DNA"/>
</dbReference>
<dbReference type="AlphaFoldDB" id="A0AA41YYK5"/>
<gene>
    <name evidence="6" type="ORF">OL599_24000</name>
</gene>
<comment type="similarity">
    <text evidence="2">Belongs to the polysaccharide deacetylase family.</text>
</comment>
<dbReference type="Pfam" id="PF01522">
    <property type="entry name" value="Polysacc_deac_1"/>
    <property type="match status" value="1"/>
</dbReference>
<dbReference type="InterPro" id="IPR011330">
    <property type="entry name" value="Glyco_hydro/deAcase_b/a-brl"/>
</dbReference>
<evidence type="ECO:0000256" key="4">
    <source>
        <dbReference type="ARBA" id="ARBA00032976"/>
    </source>
</evidence>
<name>A0AA41YYK5_9PROT</name>
<dbReference type="Gene3D" id="3.20.20.370">
    <property type="entry name" value="Glycoside hydrolase/deacetylase"/>
    <property type="match status" value="1"/>
</dbReference>
<dbReference type="GO" id="GO:0005975">
    <property type="term" value="P:carbohydrate metabolic process"/>
    <property type="evidence" value="ECO:0007669"/>
    <property type="project" value="InterPro"/>
</dbReference>
<dbReference type="CDD" id="cd10979">
    <property type="entry name" value="CE4_PuuE_like"/>
    <property type="match status" value="1"/>
</dbReference>
<protein>
    <recommendedName>
        <fullName evidence="3">Chitooligosaccharide deacetylase</fullName>
    </recommendedName>
    <alternativeName>
        <fullName evidence="4">Nodulation protein B</fullName>
    </alternativeName>
</protein>